<feature type="transmembrane region" description="Helical" evidence="3">
    <location>
        <begin position="273"/>
        <end position="293"/>
    </location>
</feature>
<dbReference type="InterPro" id="IPR002656">
    <property type="entry name" value="Acyl_transf_3_dom"/>
</dbReference>
<dbReference type="GO" id="GO:0016747">
    <property type="term" value="F:acyltransferase activity, transferring groups other than amino-acyl groups"/>
    <property type="evidence" value="ECO:0007669"/>
    <property type="project" value="InterPro"/>
</dbReference>
<feature type="transmembrane region" description="Helical" evidence="3">
    <location>
        <begin position="87"/>
        <end position="111"/>
    </location>
</feature>
<dbReference type="GO" id="GO:0000271">
    <property type="term" value="P:polysaccharide biosynthetic process"/>
    <property type="evidence" value="ECO:0007669"/>
    <property type="project" value="TreeGrafter"/>
</dbReference>
<comment type="subcellular location">
    <subcellularLocation>
        <location evidence="1">Membrane</location>
    </subcellularLocation>
</comment>
<evidence type="ECO:0000313" key="6">
    <source>
        <dbReference type="Proteomes" id="UP000295636"/>
    </source>
</evidence>
<reference evidence="5 6" key="1">
    <citation type="submission" date="2019-03" db="EMBL/GenBank/DDBJ databases">
        <title>This is whole genome sequence of Paenibacillus sp MS74 strain.</title>
        <authorList>
            <person name="Trinh H.N."/>
        </authorList>
    </citation>
    <scope>NUCLEOTIDE SEQUENCE [LARGE SCALE GENOMIC DNA]</scope>
    <source>
        <strain evidence="5 6">MS74</strain>
    </source>
</reference>
<feature type="transmembrane region" description="Helical" evidence="3">
    <location>
        <begin position="131"/>
        <end position="154"/>
    </location>
</feature>
<feature type="transmembrane region" description="Helical" evidence="3">
    <location>
        <begin position="215"/>
        <end position="232"/>
    </location>
</feature>
<feature type="transmembrane region" description="Helical" evidence="3">
    <location>
        <begin position="244"/>
        <end position="261"/>
    </location>
</feature>
<dbReference type="GO" id="GO:0016020">
    <property type="term" value="C:membrane"/>
    <property type="evidence" value="ECO:0007669"/>
    <property type="project" value="TreeGrafter"/>
</dbReference>
<keyword evidence="6" id="KW-1185">Reference proteome</keyword>
<dbReference type="RefSeq" id="WP_133233084.1">
    <property type="nucleotide sequence ID" value="NZ_SMRT01000014.1"/>
</dbReference>
<dbReference type="AlphaFoldDB" id="A0A4R5KI06"/>
<dbReference type="InterPro" id="IPR050879">
    <property type="entry name" value="Acyltransferase_3"/>
</dbReference>
<dbReference type="Proteomes" id="UP000295636">
    <property type="component" value="Unassembled WGS sequence"/>
</dbReference>
<feature type="transmembrane region" description="Helical" evidence="3">
    <location>
        <begin position="49"/>
        <end position="66"/>
    </location>
</feature>
<keyword evidence="5" id="KW-0808">Transferase</keyword>
<dbReference type="EMBL" id="SMRT01000014">
    <property type="protein sequence ID" value="TDF94037.1"/>
    <property type="molecule type" value="Genomic_DNA"/>
</dbReference>
<evidence type="ECO:0000256" key="1">
    <source>
        <dbReference type="ARBA" id="ARBA00004370"/>
    </source>
</evidence>
<feature type="domain" description="Acyltransferase 3" evidence="4">
    <location>
        <begin position="8"/>
        <end position="327"/>
    </location>
</feature>
<keyword evidence="3" id="KW-0812">Transmembrane</keyword>
<evidence type="ECO:0000256" key="3">
    <source>
        <dbReference type="SAM" id="Phobius"/>
    </source>
</evidence>
<keyword evidence="3" id="KW-0472">Membrane</keyword>
<keyword evidence="5" id="KW-0012">Acyltransferase</keyword>
<evidence type="ECO:0000313" key="5">
    <source>
        <dbReference type="EMBL" id="TDF94037.1"/>
    </source>
</evidence>
<comment type="similarity">
    <text evidence="2">Belongs to the acyltransferase 3 family.</text>
</comment>
<accession>A0A4R5KI06</accession>
<feature type="transmembrane region" description="Helical" evidence="3">
    <location>
        <begin position="305"/>
        <end position="329"/>
    </location>
</feature>
<dbReference type="OrthoDB" id="290051at2"/>
<feature type="transmembrane region" description="Helical" evidence="3">
    <location>
        <begin position="12"/>
        <end position="29"/>
    </location>
</feature>
<feature type="transmembrane region" description="Helical" evidence="3">
    <location>
        <begin position="187"/>
        <end position="208"/>
    </location>
</feature>
<keyword evidence="3" id="KW-1133">Transmembrane helix</keyword>
<comment type="caution">
    <text evidence="5">The sequence shown here is derived from an EMBL/GenBank/DDBJ whole genome shotgun (WGS) entry which is preliminary data.</text>
</comment>
<name>A0A4R5KI06_9BACL</name>
<gene>
    <name evidence="5" type="ORF">E1757_24360</name>
</gene>
<organism evidence="5 6">
    <name type="scientific">Paenibacillus piri</name>
    <dbReference type="NCBI Taxonomy" id="2547395"/>
    <lineage>
        <taxon>Bacteria</taxon>
        <taxon>Bacillati</taxon>
        <taxon>Bacillota</taxon>
        <taxon>Bacilli</taxon>
        <taxon>Bacillales</taxon>
        <taxon>Paenibacillaceae</taxon>
        <taxon>Paenibacillus</taxon>
    </lineage>
</organism>
<dbReference type="PANTHER" id="PTHR23028">
    <property type="entry name" value="ACETYLTRANSFERASE"/>
    <property type="match status" value="1"/>
</dbReference>
<feature type="transmembrane region" description="Helical" evidence="3">
    <location>
        <begin position="161"/>
        <end position="181"/>
    </location>
</feature>
<protein>
    <submittedName>
        <fullName evidence="5">Acyltransferase</fullName>
    </submittedName>
</protein>
<dbReference type="PANTHER" id="PTHR23028:SF131">
    <property type="entry name" value="BLR2367 PROTEIN"/>
    <property type="match status" value="1"/>
</dbReference>
<evidence type="ECO:0000256" key="2">
    <source>
        <dbReference type="ARBA" id="ARBA00007400"/>
    </source>
</evidence>
<sequence>MENRMSIPYIQAARGIAVVLVMLFHTSQMSDKYFHINFLGINGMGRSGGYAYFFVLTGYLMVTIYRKHFGDIRVWGSFMKKRLLRIYPIYWIVTLAVIPVYFLVPSFGFGYETKLPEIVTSLLLVPYSSAPILGVAWSLSYIMFFYIVFSLLFVLNKKTMLTLFALWLLIVGLQSLDWIRLKDSVQIRFLFDAMHLEFVLGMLIAYAVRRLKSGGILWLTAGCLVFPAVWVVRALHPDFAYPNVMYTIGATLVLLGIGLLRTAAPAWLKPVQFLGDASYSILLTSLIFLSITLKLSRAVHLDLRIGPMLTTSLSFVVSLALCCLFYRYIEKPLIHYFKSMTAAKARTA</sequence>
<proteinExistence type="inferred from homology"/>
<dbReference type="Pfam" id="PF01757">
    <property type="entry name" value="Acyl_transf_3"/>
    <property type="match status" value="1"/>
</dbReference>
<evidence type="ECO:0000259" key="4">
    <source>
        <dbReference type="Pfam" id="PF01757"/>
    </source>
</evidence>